<keyword evidence="5" id="KW-1185">Reference proteome</keyword>
<evidence type="ECO:0000259" key="3">
    <source>
        <dbReference type="Pfam" id="PF00535"/>
    </source>
</evidence>
<sequence length="356" mass="41918">MNRPFFTVVMPAYGVEKYLEKAVKSIVAQTFSDWELLIVEDGSPDKTGEIAEKLAKNDERLQVFHHEKNRGLSPARNTGMSHAKGQYIWFMDPDDYVEATVLEEVYKALQENPAELTIIGHKEEYYDRDGKLNYTHEIRPRRQFFSSQQKMREHIIYLEQETIYGYAWNKFYSLEHIQKERLQYETVRLIEDIVFNIQFCMHIQAMNILDIAPYHYAKRMEGSLTTKFVPDYYPLHRRRIAMLYDQQRFWQTDTEETCAILGSLYGRYILSALERNCDRRAGMKHKDRAQFCREVFSDSLFESLVLRAKARDSKALKIALVCMKQKSVFLCTALARIVHIVRSGLPTVYSKVKSNR</sequence>
<dbReference type="RefSeq" id="WP_173747194.1">
    <property type="nucleotide sequence ID" value="NZ_JAAITA010000001.1"/>
</dbReference>
<evidence type="ECO:0000313" key="5">
    <source>
        <dbReference type="Proteomes" id="UP000822142"/>
    </source>
</evidence>
<proteinExistence type="predicted"/>
<feature type="domain" description="Glycosyltransferase 2-like" evidence="3">
    <location>
        <begin position="7"/>
        <end position="149"/>
    </location>
</feature>
<comment type="caution">
    <text evidence="4">The sequence shown here is derived from an EMBL/GenBank/DDBJ whole genome shotgun (WGS) entry which is preliminary data.</text>
</comment>
<accession>A0ABX2I427</accession>
<evidence type="ECO:0000313" key="4">
    <source>
        <dbReference type="EMBL" id="NSJ84715.1"/>
    </source>
</evidence>
<organism evidence="4 5">
    <name type="scientific">Blautia hansenii</name>
    <name type="common">Ruminococcus hansenii</name>
    <dbReference type="NCBI Taxonomy" id="1322"/>
    <lineage>
        <taxon>Bacteria</taxon>
        <taxon>Bacillati</taxon>
        <taxon>Bacillota</taxon>
        <taxon>Clostridia</taxon>
        <taxon>Lachnospirales</taxon>
        <taxon>Lachnospiraceae</taxon>
        <taxon>Blautia</taxon>
    </lineage>
</organism>
<dbReference type="CDD" id="cd00761">
    <property type="entry name" value="Glyco_tranf_GTA_type"/>
    <property type="match status" value="1"/>
</dbReference>
<keyword evidence="1" id="KW-0328">Glycosyltransferase</keyword>
<dbReference type="EMBL" id="JAAITA010000001">
    <property type="protein sequence ID" value="NSJ84715.1"/>
    <property type="molecule type" value="Genomic_DNA"/>
</dbReference>
<dbReference type="PANTHER" id="PTHR22916:SF51">
    <property type="entry name" value="GLYCOSYLTRANSFERASE EPSH-RELATED"/>
    <property type="match status" value="1"/>
</dbReference>
<gene>
    <name evidence="4" type="ORF">G5A70_00640</name>
</gene>
<dbReference type="SUPFAM" id="SSF53448">
    <property type="entry name" value="Nucleotide-diphospho-sugar transferases"/>
    <property type="match status" value="1"/>
</dbReference>
<dbReference type="InterPro" id="IPR001173">
    <property type="entry name" value="Glyco_trans_2-like"/>
</dbReference>
<evidence type="ECO:0000256" key="1">
    <source>
        <dbReference type="ARBA" id="ARBA00022676"/>
    </source>
</evidence>
<dbReference type="PANTHER" id="PTHR22916">
    <property type="entry name" value="GLYCOSYLTRANSFERASE"/>
    <property type="match status" value="1"/>
</dbReference>
<dbReference type="Pfam" id="PF00535">
    <property type="entry name" value="Glycos_transf_2"/>
    <property type="match status" value="1"/>
</dbReference>
<name>A0ABX2I427_BLAHA</name>
<evidence type="ECO:0000256" key="2">
    <source>
        <dbReference type="ARBA" id="ARBA00022679"/>
    </source>
</evidence>
<dbReference type="InterPro" id="IPR029044">
    <property type="entry name" value="Nucleotide-diphossugar_trans"/>
</dbReference>
<keyword evidence="2" id="KW-0808">Transferase</keyword>
<protein>
    <submittedName>
        <fullName evidence="4">Glycosyltransferase family 2 protein</fullName>
    </submittedName>
</protein>
<reference evidence="4 5" key="1">
    <citation type="journal article" date="2020" name="Cell Host Microbe">
        <title>Functional and Genomic Variation between Human-Derived Isolates of Lachnospiraceae Reveals Inter- and Intra-Species Diversity.</title>
        <authorList>
            <person name="Sorbara M.T."/>
            <person name="Littmann E.R."/>
            <person name="Fontana E."/>
            <person name="Moody T.U."/>
            <person name="Kohout C.E."/>
            <person name="Gjonbalaj M."/>
            <person name="Eaton V."/>
            <person name="Seok R."/>
            <person name="Leiner I.M."/>
            <person name="Pamer E.G."/>
        </authorList>
    </citation>
    <scope>NUCLEOTIDE SEQUENCE [LARGE SCALE GENOMIC DNA]</scope>
    <source>
        <strain evidence="4 5">MSK.15.26</strain>
    </source>
</reference>
<dbReference type="Gene3D" id="3.90.550.10">
    <property type="entry name" value="Spore Coat Polysaccharide Biosynthesis Protein SpsA, Chain A"/>
    <property type="match status" value="1"/>
</dbReference>
<dbReference type="Proteomes" id="UP000822142">
    <property type="component" value="Unassembled WGS sequence"/>
</dbReference>